<dbReference type="GO" id="GO:0000103">
    <property type="term" value="P:sulfate assimilation"/>
    <property type="evidence" value="ECO:0007669"/>
    <property type="project" value="InterPro"/>
</dbReference>
<evidence type="ECO:0000313" key="13">
    <source>
        <dbReference type="Proteomes" id="UP000029995"/>
    </source>
</evidence>
<dbReference type="InterPro" id="IPR050128">
    <property type="entry name" value="Sulfate_adenylyltrnsfr_sub2"/>
</dbReference>
<evidence type="ECO:0000256" key="1">
    <source>
        <dbReference type="ARBA" id="ARBA00008885"/>
    </source>
</evidence>
<comment type="similarity">
    <text evidence="1">Belongs to the PAPS reductase family. CysD subfamily.</text>
</comment>
<evidence type="ECO:0000256" key="9">
    <source>
        <dbReference type="ARBA" id="ARBA00031812"/>
    </source>
</evidence>
<accession>A0A0A0D6P8</accession>
<evidence type="ECO:0000256" key="3">
    <source>
        <dbReference type="ARBA" id="ARBA00022004"/>
    </source>
</evidence>
<dbReference type="NCBIfam" id="NF003587">
    <property type="entry name" value="PRK05253.1"/>
    <property type="match status" value="1"/>
</dbReference>
<evidence type="ECO:0000256" key="5">
    <source>
        <dbReference type="ARBA" id="ARBA00022695"/>
    </source>
</evidence>
<dbReference type="Pfam" id="PF01507">
    <property type="entry name" value="PAPS_reduct"/>
    <property type="match status" value="1"/>
</dbReference>
<dbReference type="PANTHER" id="PTHR43196:SF1">
    <property type="entry name" value="SULFATE ADENYLYLTRANSFERASE SUBUNIT 2"/>
    <property type="match status" value="1"/>
</dbReference>
<comment type="caution">
    <text evidence="12">The sequence shown here is derived from an EMBL/GenBank/DDBJ whole genome shotgun (WGS) entry which is preliminary data.</text>
</comment>
<keyword evidence="4 12" id="KW-0808">Transferase</keyword>
<sequence>MTHLDELEAESITILREAFARIDRLGMLWSIGKDSTLILWLLRKAFFGHVPFPLIQLDTHMELPEVYEFRDRLVREWNLPLIVEDCPPEEEMDQTLAPGGRAAARKTEGLKSVIQREGFEGIIVGIRRDEQGTRAKERVFSPRSFEGAWDVADQPAEFWGQYKTRFEPGTHVRIHPILKWTEIDVWRYTQREGIPIVPLYLARDGLRYRSLGEKNITLPVASDADTIEAIIAELETTKVSERSGRIIDNETEDGFERLRSAGYM</sequence>
<dbReference type="EMBL" id="JANX01000150">
    <property type="protein sequence ID" value="KGM33769.1"/>
    <property type="molecule type" value="Genomic_DNA"/>
</dbReference>
<proteinExistence type="inferred from homology"/>
<dbReference type="Proteomes" id="UP000029995">
    <property type="component" value="Unassembled WGS sequence"/>
</dbReference>
<dbReference type="PIRSF" id="PIRSF002936">
    <property type="entry name" value="CysDAde_trans"/>
    <property type="match status" value="1"/>
</dbReference>
<dbReference type="RefSeq" id="WP_034837504.1">
    <property type="nucleotide sequence ID" value="NZ_JANX01000150.1"/>
</dbReference>
<dbReference type="InterPro" id="IPR011784">
    <property type="entry name" value="SO4_adenylTrfase_ssu"/>
</dbReference>
<evidence type="ECO:0000256" key="4">
    <source>
        <dbReference type="ARBA" id="ARBA00022679"/>
    </source>
</evidence>
<keyword evidence="5 12" id="KW-0548">Nucleotidyltransferase</keyword>
<keyword evidence="6" id="KW-0547">Nucleotide-binding</keyword>
<organism evidence="12 13">
    <name type="scientific">Inquilinus limosus MP06</name>
    <dbReference type="NCBI Taxonomy" id="1398085"/>
    <lineage>
        <taxon>Bacteria</taxon>
        <taxon>Pseudomonadati</taxon>
        <taxon>Pseudomonadota</taxon>
        <taxon>Alphaproteobacteria</taxon>
        <taxon>Rhodospirillales</taxon>
        <taxon>Rhodospirillaceae</taxon>
        <taxon>Inquilinus</taxon>
    </lineage>
</organism>
<dbReference type="AlphaFoldDB" id="A0A0A0D6P8"/>
<evidence type="ECO:0000313" key="12">
    <source>
        <dbReference type="EMBL" id="KGM33769.1"/>
    </source>
</evidence>
<gene>
    <name evidence="12" type="ORF">P409_13965</name>
</gene>
<evidence type="ECO:0000256" key="6">
    <source>
        <dbReference type="ARBA" id="ARBA00022741"/>
    </source>
</evidence>
<dbReference type="SUPFAM" id="SSF52402">
    <property type="entry name" value="Adenine nucleotide alpha hydrolases-like"/>
    <property type="match status" value="1"/>
</dbReference>
<evidence type="ECO:0000256" key="7">
    <source>
        <dbReference type="ARBA" id="ARBA00022840"/>
    </source>
</evidence>
<dbReference type="InterPro" id="IPR014729">
    <property type="entry name" value="Rossmann-like_a/b/a_fold"/>
</dbReference>
<dbReference type="Gene3D" id="3.40.50.620">
    <property type="entry name" value="HUPs"/>
    <property type="match status" value="1"/>
</dbReference>
<reference evidence="12 13" key="1">
    <citation type="submission" date="2014-01" db="EMBL/GenBank/DDBJ databases">
        <title>Genome sequence determination for a cystic fibrosis isolate, Inquilinus limosus.</title>
        <authorList>
            <person name="Pino M."/>
            <person name="Di Conza J."/>
            <person name="Gutkind G."/>
        </authorList>
    </citation>
    <scope>NUCLEOTIDE SEQUENCE [LARGE SCALE GENOMIC DNA]</scope>
    <source>
        <strain evidence="12 13">MP06</strain>
    </source>
</reference>
<evidence type="ECO:0000259" key="11">
    <source>
        <dbReference type="Pfam" id="PF01507"/>
    </source>
</evidence>
<name>A0A0A0D6P8_9PROT</name>
<evidence type="ECO:0000256" key="10">
    <source>
        <dbReference type="ARBA" id="ARBA00049370"/>
    </source>
</evidence>
<dbReference type="OrthoDB" id="9772604at2"/>
<feature type="domain" description="Phosphoadenosine phosphosulphate reductase" evidence="11">
    <location>
        <begin position="27"/>
        <end position="217"/>
    </location>
</feature>
<comment type="catalytic activity">
    <reaction evidence="10">
        <text>sulfate + ATP + H(+) = adenosine 5'-phosphosulfate + diphosphate</text>
        <dbReference type="Rhea" id="RHEA:18133"/>
        <dbReference type="ChEBI" id="CHEBI:15378"/>
        <dbReference type="ChEBI" id="CHEBI:16189"/>
        <dbReference type="ChEBI" id="CHEBI:30616"/>
        <dbReference type="ChEBI" id="CHEBI:33019"/>
        <dbReference type="ChEBI" id="CHEBI:58243"/>
        <dbReference type="EC" id="2.7.7.4"/>
    </reaction>
</comment>
<dbReference type="GO" id="GO:0005524">
    <property type="term" value="F:ATP binding"/>
    <property type="evidence" value="ECO:0007669"/>
    <property type="project" value="UniProtKB-KW"/>
</dbReference>
<protein>
    <recommendedName>
        <fullName evidence="3">Sulfate adenylyltransferase subunit 2</fullName>
        <ecNumber evidence="2">2.7.7.4</ecNumber>
    </recommendedName>
    <alternativeName>
        <fullName evidence="8">ATP-sulfurylase small subunit</fullName>
    </alternativeName>
    <alternativeName>
        <fullName evidence="9">Sulfate adenylate transferase</fullName>
    </alternativeName>
</protein>
<keyword evidence="7" id="KW-0067">ATP-binding</keyword>
<dbReference type="EC" id="2.7.7.4" evidence="2"/>
<dbReference type="PANTHER" id="PTHR43196">
    <property type="entry name" value="SULFATE ADENYLYLTRANSFERASE SUBUNIT 2"/>
    <property type="match status" value="1"/>
</dbReference>
<dbReference type="InterPro" id="IPR002500">
    <property type="entry name" value="PAPS_reduct_dom"/>
</dbReference>
<dbReference type="GO" id="GO:0004781">
    <property type="term" value="F:sulfate adenylyltransferase (ATP) activity"/>
    <property type="evidence" value="ECO:0007669"/>
    <property type="project" value="UniProtKB-EC"/>
</dbReference>
<evidence type="ECO:0000256" key="2">
    <source>
        <dbReference type="ARBA" id="ARBA00012391"/>
    </source>
</evidence>
<evidence type="ECO:0000256" key="8">
    <source>
        <dbReference type="ARBA" id="ARBA00030256"/>
    </source>
</evidence>